<gene>
    <name evidence="2" type="ORF">SE17_23595</name>
</gene>
<evidence type="ECO:0000313" key="3">
    <source>
        <dbReference type="Proteomes" id="UP000050509"/>
    </source>
</evidence>
<keyword evidence="1" id="KW-0472">Membrane</keyword>
<feature type="transmembrane region" description="Helical" evidence="1">
    <location>
        <begin position="100"/>
        <end position="120"/>
    </location>
</feature>
<dbReference type="EMBL" id="LJCR01001110">
    <property type="protein sequence ID" value="KPV51022.1"/>
    <property type="molecule type" value="Genomic_DNA"/>
</dbReference>
<evidence type="ECO:0000313" key="2">
    <source>
        <dbReference type="EMBL" id="KPV51022.1"/>
    </source>
</evidence>
<comment type="caution">
    <text evidence="2">The sequence shown here is derived from an EMBL/GenBank/DDBJ whole genome shotgun (WGS) entry which is preliminary data.</text>
</comment>
<organism evidence="2 3">
    <name type="scientific">Kouleothrix aurantiaca</name>
    <dbReference type="NCBI Taxonomy" id="186479"/>
    <lineage>
        <taxon>Bacteria</taxon>
        <taxon>Bacillati</taxon>
        <taxon>Chloroflexota</taxon>
        <taxon>Chloroflexia</taxon>
        <taxon>Chloroflexales</taxon>
        <taxon>Roseiflexineae</taxon>
        <taxon>Roseiflexaceae</taxon>
        <taxon>Kouleothrix</taxon>
    </lineage>
</organism>
<keyword evidence="3" id="KW-1185">Reference proteome</keyword>
<name>A0A0P9F3B5_9CHLR</name>
<dbReference type="Proteomes" id="UP000050509">
    <property type="component" value="Unassembled WGS sequence"/>
</dbReference>
<keyword evidence="1" id="KW-0812">Transmembrane</keyword>
<keyword evidence="1" id="KW-1133">Transmembrane helix</keyword>
<protein>
    <submittedName>
        <fullName evidence="2">Uncharacterized protein</fullName>
    </submittedName>
</protein>
<accession>A0A0P9F3B5</accession>
<reference evidence="2 3" key="1">
    <citation type="submission" date="2015-09" db="EMBL/GenBank/DDBJ databases">
        <title>Draft genome sequence of Kouleothrix aurantiaca JCM 19913.</title>
        <authorList>
            <person name="Hemp J."/>
        </authorList>
    </citation>
    <scope>NUCLEOTIDE SEQUENCE [LARGE SCALE GENOMIC DNA]</scope>
    <source>
        <strain evidence="2 3">COM-B</strain>
    </source>
</reference>
<sequence>MNTRPRTYTIAAIIHLVASLLDAGIALSLLPQGAATLDSVDGPGYVFTIIGLILGLAGIFSAFGVWRNQKWGVILTIILRTFAGLTALPGLFFAEGTLGWKIAAWWTVLSAIVIIALLLWPTPKPAPVSRAV</sequence>
<feature type="transmembrane region" description="Helical" evidence="1">
    <location>
        <begin position="73"/>
        <end position="94"/>
    </location>
</feature>
<dbReference type="AlphaFoldDB" id="A0A0P9F3B5"/>
<feature type="transmembrane region" description="Helical" evidence="1">
    <location>
        <begin position="44"/>
        <end position="66"/>
    </location>
</feature>
<proteinExistence type="predicted"/>
<evidence type="ECO:0000256" key="1">
    <source>
        <dbReference type="SAM" id="Phobius"/>
    </source>
</evidence>